<comment type="caution">
    <text evidence="3">The sequence shown here is derived from an EMBL/GenBank/DDBJ whole genome shotgun (WGS) entry which is preliminary data.</text>
</comment>
<reference evidence="3 4" key="1">
    <citation type="journal article" date="2024" name="Nat. Commun.">
        <title>Phylogenomics reveals the evolutionary origins of lichenization in chlorophyte algae.</title>
        <authorList>
            <person name="Puginier C."/>
            <person name="Libourel C."/>
            <person name="Otte J."/>
            <person name="Skaloud P."/>
            <person name="Haon M."/>
            <person name="Grisel S."/>
            <person name="Petersen M."/>
            <person name="Berrin J.G."/>
            <person name="Delaux P.M."/>
            <person name="Dal Grande F."/>
            <person name="Keller J."/>
        </authorList>
    </citation>
    <scope>NUCLEOTIDE SEQUENCE [LARGE SCALE GENOMIC DNA]</scope>
    <source>
        <strain evidence="3 4">SAG 2043</strain>
    </source>
</reference>
<keyword evidence="4" id="KW-1185">Reference proteome</keyword>
<dbReference type="Proteomes" id="UP001489004">
    <property type="component" value="Unassembled WGS sequence"/>
</dbReference>
<name>A0AAW1PRG9_9CHLO</name>
<feature type="transmembrane region" description="Helical" evidence="2">
    <location>
        <begin position="136"/>
        <end position="163"/>
    </location>
</feature>
<evidence type="ECO:0000313" key="4">
    <source>
        <dbReference type="Proteomes" id="UP001489004"/>
    </source>
</evidence>
<feature type="transmembrane region" description="Helical" evidence="2">
    <location>
        <begin position="97"/>
        <end position="115"/>
    </location>
</feature>
<dbReference type="EMBL" id="JALJOR010000010">
    <property type="protein sequence ID" value="KAK9810509.1"/>
    <property type="molecule type" value="Genomic_DNA"/>
</dbReference>
<evidence type="ECO:0000256" key="1">
    <source>
        <dbReference type="SAM" id="MobiDB-lite"/>
    </source>
</evidence>
<keyword evidence="2" id="KW-1133">Transmembrane helix</keyword>
<accession>A0AAW1PRG9</accession>
<keyword evidence="2" id="KW-0472">Membrane</keyword>
<gene>
    <name evidence="3" type="ORF">WJX72_012008</name>
</gene>
<protein>
    <submittedName>
        <fullName evidence="3">Uncharacterized protein</fullName>
    </submittedName>
</protein>
<organism evidence="3 4">
    <name type="scientific">[Myrmecia] bisecta</name>
    <dbReference type="NCBI Taxonomy" id="41462"/>
    <lineage>
        <taxon>Eukaryota</taxon>
        <taxon>Viridiplantae</taxon>
        <taxon>Chlorophyta</taxon>
        <taxon>core chlorophytes</taxon>
        <taxon>Trebouxiophyceae</taxon>
        <taxon>Trebouxiales</taxon>
        <taxon>Trebouxiaceae</taxon>
        <taxon>Myrmecia</taxon>
    </lineage>
</organism>
<dbReference type="AlphaFoldDB" id="A0AAW1PRG9"/>
<evidence type="ECO:0000256" key="2">
    <source>
        <dbReference type="SAM" id="Phobius"/>
    </source>
</evidence>
<sequence>MLLEASAAHSSAGCQPVKPSKAAPRGRSCLRPPCSHYSPCLAYRQRRVRSTSRIRCRIVCLGQAPSRNIIDPTLVWGDCMMLLSTELASDRVPKDQMGLLSGVLVAAWVGVAVAVTKGDYRYKYSEPSMIYFNSPYATAMLIAMFTAATTWALFVPTALAAYASMVVHHLLDVDVIRQPASSPYALPPELEVVMAVLWTVSSWRGIYAAYRLML</sequence>
<proteinExistence type="predicted"/>
<evidence type="ECO:0000313" key="3">
    <source>
        <dbReference type="EMBL" id="KAK9810509.1"/>
    </source>
</evidence>
<feature type="region of interest" description="Disordered" evidence="1">
    <location>
        <begin position="1"/>
        <end position="25"/>
    </location>
</feature>
<keyword evidence="2" id="KW-0812">Transmembrane</keyword>